<name>X0VVB3_9ZZZZ</name>
<reference evidence="4" key="1">
    <citation type="journal article" date="2014" name="Front. Microbiol.">
        <title>High frequency of phylogenetically diverse reductive dehalogenase-homologous genes in deep subseafloor sedimentary metagenomes.</title>
        <authorList>
            <person name="Kawai M."/>
            <person name="Futagami T."/>
            <person name="Toyoda A."/>
            <person name="Takaki Y."/>
            <person name="Nishi S."/>
            <person name="Hori S."/>
            <person name="Arai W."/>
            <person name="Tsubouchi T."/>
            <person name="Morono Y."/>
            <person name="Uchiyama I."/>
            <person name="Ito T."/>
            <person name="Fujiyama A."/>
            <person name="Inagaki F."/>
            <person name="Takami H."/>
        </authorList>
    </citation>
    <scope>NUCLEOTIDE SEQUENCE</scope>
    <source>
        <strain evidence="4">Expedition CK06-06</strain>
    </source>
</reference>
<keyword evidence="1" id="KW-0285">Flavoprotein</keyword>
<dbReference type="PANTHER" id="PTHR32332:SF20">
    <property type="entry name" value="2-NITROPROPANE DIOXYGENASE-LIKE PROTEIN"/>
    <property type="match status" value="1"/>
</dbReference>
<sequence>MEWKTRITDLLGCKYPIMEGGLAGLGTWELAAAISEAGAVGCITASVYKTPDELRDAIRKMRQATRNPFAVNISIGMCPHTDEMFDVCFEEKVHIETAAYKPDDYAERIKKSGLPWIHKGATVQFCKHAEDLGADAVVLVGLDGYGFKNIRQLPTFTSIAWASRQLKVPLLAGGGIADGRTFLGALGLGADGIYMGTAFETTKECRLSDRIKQ</sequence>
<dbReference type="PANTHER" id="PTHR32332">
    <property type="entry name" value="2-NITROPROPANE DIOXYGENASE"/>
    <property type="match status" value="1"/>
</dbReference>
<gene>
    <name evidence="4" type="ORF">S01H1_57800</name>
</gene>
<organism evidence="4">
    <name type="scientific">marine sediment metagenome</name>
    <dbReference type="NCBI Taxonomy" id="412755"/>
    <lineage>
        <taxon>unclassified sequences</taxon>
        <taxon>metagenomes</taxon>
        <taxon>ecological metagenomes</taxon>
    </lineage>
</organism>
<keyword evidence="2" id="KW-0288">FMN</keyword>
<dbReference type="SUPFAM" id="SSF51412">
    <property type="entry name" value="Inosine monophosphate dehydrogenase (IMPDH)"/>
    <property type="match status" value="1"/>
</dbReference>
<dbReference type="GO" id="GO:0018580">
    <property type="term" value="F:nitronate monooxygenase activity"/>
    <property type="evidence" value="ECO:0007669"/>
    <property type="project" value="InterPro"/>
</dbReference>
<evidence type="ECO:0000256" key="2">
    <source>
        <dbReference type="ARBA" id="ARBA00022643"/>
    </source>
</evidence>
<dbReference type="EMBL" id="BARS01037719">
    <property type="protein sequence ID" value="GAG15052.1"/>
    <property type="molecule type" value="Genomic_DNA"/>
</dbReference>
<feature type="non-terminal residue" evidence="4">
    <location>
        <position position="213"/>
    </location>
</feature>
<evidence type="ECO:0008006" key="5">
    <source>
        <dbReference type="Google" id="ProtNLM"/>
    </source>
</evidence>
<keyword evidence="3" id="KW-0560">Oxidoreductase</keyword>
<dbReference type="Gene3D" id="3.20.20.70">
    <property type="entry name" value="Aldolase class I"/>
    <property type="match status" value="1"/>
</dbReference>
<comment type="caution">
    <text evidence="4">The sequence shown here is derived from an EMBL/GenBank/DDBJ whole genome shotgun (WGS) entry which is preliminary data.</text>
</comment>
<dbReference type="InterPro" id="IPR013785">
    <property type="entry name" value="Aldolase_TIM"/>
</dbReference>
<dbReference type="Pfam" id="PF03060">
    <property type="entry name" value="NMO"/>
    <property type="match status" value="2"/>
</dbReference>
<evidence type="ECO:0000256" key="1">
    <source>
        <dbReference type="ARBA" id="ARBA00022630"/>
    </source>
</evidence>
<dbReference type="AlphaFoldDB" id="X0VVB3"/>
<protein>
    <recommendedName>
        <fullName evidence="5">Nitronate monooxygenase domain-containing protein</fullName>
    </recommendedName>
</protein>
<accession>X0VVB3</accession>
<dbReference type="CDD" id="cd04730">
    <property type="entry name" value="NPD_like"/>
    <property type="match status" value="1"/>
</dbReference>
<evidence type="ECO:0000313" key="4">
    <source>
        <dbReference type="EMBL" id="GAG15052.1"/>
    </source>
</evidence>
<proteinExistence type="predicted"/>
<evidence type="ECO:0000256" key="3">
    <source>
        <dbReference type="ARBA" id="ARBA00023002"/>
    </source>
</evidence>
<dbReference type="InterPro" id="IPR004136">
    <property type="entry name" value="NMO"/>
</dbReference>